<accession>A0A078ABX4</accession>
<protein>
    <submittedName>
        <fullName evidence="2">Uncharacterized protein</fullName>
    </submittedName>
</protein>
<dbReference type="EMBL" id="CCKQ01006943">
    <property type="protein sequence ID" value="CDW78278.1"/>
    <property type="molecule type" value="Genomic_DNA"/>
</dbReference>
<evidence type="ECO:0000256" key="1">
    <source>
        <dbReference type="SAM" id="MobiDB-lite"/>
    </source>
</evidence>
<reference evidence="2 3" key="1">
    <citation type="submission" date="2014-06" db="EMBL/GenBank/DDBJ databases">
        <authorList>
            <person name="Swart Estienne"/>
        </authorList>
    </citation>
    <scope>NUCLEOTIDE SEQUENCE [LARGE SCALE GENOMIC DNA]</scope>
    <source>
        <strain evidence="2 3">130c</strain>
    </source>
</reference>
<name>A0A078ABX4_STYLE</name>
<dbReference type="AlphaFoldDB" id="A0A078ABX4"/>
<dbReference type="InParanoid" id="A0A078ABX4"/>
<feature type="region of interest" description="Disordered" evidence="1">
    <location>
        <begin position="61"/>
        <end position="93"/>
    </location>
</feature>
<sequence>MKLVCKKFYELSWNCELLTNICFHNFGLELFAEIKYRCAKRLYKIKNNIEDKVRYFIETTTEEENSDSFGSDDQDRPHLRQDGNSSADDENALKDFFRRNAREEYENRKLMKQSLKKNQFLMIQEKDIKKN</sequence>
<organism evidence="2 3">
    <name type="scientific">Stylonychia lemnae</name>
    <name type="common">Ciliate</name>
    <dbReference type="NCBI Taxonomy" id="5949"/>
    <lineage>
        <taxon>Eukaryota</taxon>
        <taxon>Sar</taxon>
        <taxon>Alveolata</taxon>
        <taxon>Ciliophora</taxon>
        <taxon>Intramacronucleata</taxon>
        <taxon>Spirotrichea</taxon>
        <taxon>Stichotrichia</taxon>
        <taxon>Sporadotrichida</taxon>
        <taxon>Oxytrichidae</taxon>
        <taxon>Stylonychinae</taxon>
        <taxon>Stylonychia</taxon>
    </lineage>
</organism>
<proteinExistence type="predicted"/>
<gene>
    <name evidence="2" type="primary">Contig12637.g13487</name>
    <name evidence="2" type="ORF">STYLEM_7254</name>
</gene>
<keyword evidence="3" id="KW-1185">Reference proteome</keyword>
<evidence type="ECO:0000313" key="2">
    <source>
        <dbReference type="EMBL" id="CDW78278.1"/>
    </source>
</evidence>
<dbReference type="Proteomes" id="UP000039865">
    <property type="component" value="Unassembled WGS sequence"/>
</dbReference>
<evidence type="ECO:0000313" key="3">
    <source>
        <dbReference type="Proteomes" id="UP000039865"/>
    </source>
</evidence>
<feature type="compositionally biased region" description="Acidic residues" evidence="1">
    <location>
        <begin position="61"/>
        <end position="72"/>
    </location>
</feature>